<evidence type="ECO:0000313" key="1">
    <source>
        <dbReference type="EnsemblMetazoa" id="XP_024085015.1"/>
    </source>
</evidence>
<dbReference type="PANTHER" id="PTHR37558:SF1">
    <property type="entry name" value="HTH CENPB-TYPE DOMAIN-CONTAINING PROTEIN"/>
    <property type="match status" value="1"/>
</dbReference>
<evidence type="ECO:0000313" key="2">
    <source>
        <dbReference type="Proteomes" id="UP000494040"/>
    </source>
</evidence>
<dbReference type="KEGG" id="clec:106662404"/>
<name>A0A8I6SPW6_CIMLE</name>
<sequence length="254" mass="29214">MSINKTTENRRLRFTAADDVALLREVVGSNPFEDPTAWSEIGREVNSTTNKNFTLRCLKEHVEHLIKLYIRGDTANLRKSGTEEEYAEKQHLLEMVTVLKKETMKQTKSVVKAKSSMVTRDSVLTIEDFSRDATRSISPTDSMLAGPSRSVFVQATESPTSSIADTAEPHRKNLATTAMSLAIEFLKDKAKMKAEFREKKFAFKKEIKEKELALKEREIELREGQLKLDRDKFELERQEREAKLQRDMERKTNV</sequence>
<dbReference type="GeneID" id="106662404"/>
<dbReference type="EnsemblMetazoa" id="XM_024229247.1">
    <property type="protein sequence ID" value="XP_024085015.1"/>
    <property type="gene ID" value="LOC106662404"/>
</dbReference>
<protein>
    <recommendedName>
        <fullName evidence="3">Regulatory protein zeste</fullName>
    </recommendedName>
</protein>
<dbReference type="OMA" id="LQLIHKP"/>
<evidence type="ECO:0008006" key="3">
    <source>
        <dbReference type="Google" id="ProtNLM"/>
    </source>
</evidence>
<reference evidence="1" key="1">
    <citation type="submission" date="2022-01" db="UniProtKB">
        <authorList>
            <consortium name="EnsemblMetazoa"/>
        </authorList>
    </citation>
    <scope>IDENTIFICATION</scope>
</reference>
<dbReference type="AlphaFoldDB" id="A0A8I6SPW6"/>
<keyword evidence="2" id="KW-1185">Reference proteome</keyword>
<dbReference type="RefSeq" id="XP_024085015.1">
    <property type="nucleotide sequence ID" value="XM_024229247.1"/>
</dbReference>
<dbReference type="PANTHER" id="PTHR37558">
    <property type="entry name" value="HTH CENPB-TYPE DOMAIN-CONTAINING PROTEIN"/>
    <property type="match status" value="1"/>
</dbReference>
<organism evidence="1 2">
    <name type="scientific">Cimex lectularius</name>
    <name type="common">Bed bug</name>
    <name type="synonym">Acanthia lectularia</name>
    <dbReference type="NCBI Taxonomy" id="79782"/>
    <lineage>
        <taxon>Eukaryota</taxon>
        <taxon>Metazoa</taxon>
        <taxon>Ecdysozoa</taxon>
        <taxon>Arthropoda</taxon>
        <taxon>Hexapoda</taxon>
        <taxon>Insecta</taxon>
        <taxon>Pterygota</taxon>
        <taxon>Neoptera</taxon>
        <taxon>Paraneoptera</taxon>
        <taxon>Hemiptera</taxon>
        <taxon>Heteroptera</taxon>
        <taxon>Panheteroptera</taxon>
        <taxon>Cimicomorpha</taxon>
        <taxon>Cimicidae</taxon>
        <taxon>Cimex</taxon>
    </lineage>
</organism>
<dbReference type="OrthoDB" id="72637at2759"/>
<accession>A0A8I6SPW6</accession>
<proteinExistence type="predicted"/>
<dbReference type="Proteomes" id="UP000494040">
    <property type="component" value="Unassembled WGS sequence"/>
</dbReference>